<evidence type="ECO:0000313" key="3">
    <source>
        <dbReference type="EMBL" id="MBC5787074.1"/>
    </source>
</evidence>
<evidence type="ECO:0000256" key="1">
    <source>
        <dbReference type="SAM" id="Phobius"/>
    </source>
</evidence>
<dbReference type="InterPro" id="IPR025377">
    <property type="entry name" value="DUF4367"/>
</dbReference>
<comment type="caution">
    <text evidence="3">The sequence shown here is derived from an EMBL/GenBank/DDBJ whole genome shotgun (WGS) entry which is preliminary data.</text>
</comment>
<proteinExistence type="predicted"/>
<feature type="transmembrane region" description="Helical" evidence="1">
    <location>
        <begin position="76"/>
        <end position="101"/>
    </location>
</feature>
<dbReference type="EMBL" id="JACOQK010000001">
    <property type="protein sequence ID" value="MBC5787074.1"/>
    <property type="molecule type" value="Genomic_DNA"/>
</dbReference>
<reference evidence="3 4" key="1">
    <citation type="submission" date="2020-08" db="EMBL/GenBank/DDBJ databases">
        <title>Genome public.</title>
        <authorList>
            <person name="Liu C."/>
            <person name="Sun Q."/>
        </authorList>
    </citation>
    <scope>NUCLEOTIDE SEQUENCE [LARGE SCALE GENOMIC DNA]</scope>
    <source>
        <strain evidence="3 4">NSJ-27</strain>
    </source>
</reference>
<protein>
    <submittedName>
        <fullName evidence="3">DUF4367 domain-containing protein</fullName>
    </submittedName>
</protein>
<dbReference type="Proteomes" id="UP000649151">
    <property type="component" value="Unassembled WGS sequence"/>
</dbReference>
<sequence length="241" mass="27672">MTINERINKIQELNDEMLLMYSIEDFTNSLGDELKNKNDALSEKEKFQLNKEQLNRFRRKLNKEFKKSQPHPKIRWVGRIAVVLSILLMVLLIAVCSVGAFRRAAIDILAGIDNEYGVVHGYSQVIGDIEIYPPEIPEDYTQTNLQISSNNMVTIEYTANESGNQIYFTQQPQESGGVLDMENTDSETIWLDQMEAQLLTKSFDNKTTYSIVFTDNTYIWTLSGTDKDILIQMAKSVQPER</sequence>
<feature type="domain" description="DUF4367" evidence="2">
    <location>
        <begin position="133"/>
        <end position="237"/>
    </location>
</feature>
<keyword evidence="4" id="KW-1185">Reference proteome</keyword>
<accession>A0ABR7IPK7</accession>
<keyword evidence="1" id="KW-0812">Transmembrane</keyword>
<evidence type="ECO:0000313" key="4">
    <source>
        <dbReference type="Proteomes" id="UP000649151"/>
    </source>
</evidence>
<organism evidence="3 4">
    <name type="scientific">Clostridium facile</name>
    <dbReference type="NCBI Taxonomy" id="2763035"/>
    <lineage>
        <taxon>Bacteria</taxon>
        <taxon>Bacillati</taxon>
        <taxon>Bacillota</taxon>
        <taxon>Clostridia</taxon>
        <taxon>Eubacteriales</taxon>
        <taxon>Clostridiaceae</taxon>
        <taxon>Clostridium</taxon>
    </lineage>
</organism>
<gene>
    <name evidence="3" type="ORF">H8Z77_03420</name>
</gene>
<dbReference type="Pfam" id="PF14285">
    <property type="entry name" value="DUF4367"/>
    <property type="match status" value="1"/>
</dbReference>
<evidence type="ECO:0000259" key="2">
    <source>
        <dbReference type="Pfam" id="PF14285"/>
    </source>
</evidence>
<name>A0ABR7IPK7_9CLOT</name>
<keyword evidence="1" id="KW-0472">Membrane</keyword>
<dbReference type="RefSeq" id="WP_069988766.1">
    <property type="nucleotide sequence ID" value="NZ_JACOQK010000001.1"/>
</dbReference>
<keyword evidence="1" id="KW-1133">Transmembrane helix</keyword>